<feature type="domain" description="PA" evidence="8">
    <location>
        <begin position="123"/>
        <end position="217"/>
    </location>
</feature>
<dbReference type="EMBL" id="KB706422">
    <property type="protein sequence ID" value="EMR67486.1"/>
    <property type="molecule type" value="Genomic_DNA"/>
</dbReference>
<protein>
    <recommendedName>
        <fullName evidence="7">Peptide hydrolase</fullName>
        <ecNumber evidence="7">3.4.-.-</ecNumber>
    </recommendedName>
</protein>
<dbReference type="HOGENOM" id="CLU_024336_0_2_1"/>
<dbReference type="PANTHER" id="PTHR12147:SF26">
    <property type="entry name" value="PEPTIDASE M28 DOMAIN-CONTAINING PROTEIN"/>
    <property type="match status" value="1"/>
</dbReference>
<proteinExistence type="inferred from homology"/>
<dbReference type="SUPFAM" id="SSF52025">
    <property type="entry name" value="PA domain"/>
    <property type="match status" value="1"/>
</dbReference>
<dbReference type="Pfam" id="PF04389">
    <property type="entry name" value="Peptidase_M28"/>
    <property type="match status" value="1"/>
</dbReference>
<evidence type="ECO:0000256" key="4">
    <source>
        <dbReference type="ARBA" id="ARBA00022723"/>
    </source>
</evidence>
<evidence type="ECO:0000256" key="1">
    <source>
        <dbReference type="ARBA" id="ARBA00001947"/>
    </source>
</evidence>
<dbReference type="Gene3D" id="3.40.630.10">
    <property type="entry name" value="Zn peptidases"/>
    <property type="match status" value="1"/>
</dbReference>
<organism evidence="10 11">
    <name type="scientific">Eutypa lata (strain UCR-EL1)</name>
    <name type="common">Grapevine dieback disease fungus</name>
    <name type="synonym">Eutypa armeniacae</name>
    <dbReference type="NCBI Taxonomy" id="1287681"/>
    <lineage>
        <taxon>Eukaryota</taxon>
        <taxon>Fungi</taxon>
        <taxon>Dikarya</taxon>
        <taxon>Ascomycota</taxon>
        <taxon>Pezizomycotina</taxon>
        <taxon>Sordariomycetes</taxon>
        <taxon>Xylariomycetidae</taxon>
        <taxon>Xylariales</taxon>
        <taxon>Diatrypaceae</taxon>
        <taxon>Eutypa</taxon>
    </lineage>
</organism>
<reference evidence="11" key="1">
    <citation type="journal article" date="2013" name="Genome Announc.">
        <title>Draft genome sequence of the grapevine dieback fungus Eutypa lata UCR-EL1.</title>
        <authorList>
            <person name="Blanco-Ulate B."/>
            <person name="Rolshausen P.E."/>
            <person name="Cantu D."/>
        </authorList>
    </citation>
    <scope>NUCLEOTIDE SEQUENCE [LARGE SCALE GENOMIC DNA]</scope>
    <source>
        <strain evidence="11">UCR-EL1</strain>
    </source>
</reference>
<dbReference type="EC" id="3.4.-.-" evidence="7"/>
<comment type="similarity">
    <text evidence="2">Belongs to the peptidase M28 family. M28B subfamily.</text>
</comment>
<evidence type="ECO:0000256" key="5">
    <source>
        <dbReference type="ARBA" id="ARBA00022801"/>
    </source>
</evidence>
<dbReference type="GO" id="GO:0008235">
    <property type="term" value="F:metalloexopeptidase activity"/>
    <property type="evidence" value="ECO:0007669"/>
    <property type="project" value="InterPro"/>
</dbReference>
<dbReference type="CDD" id="cd04816">
    <property type="entry name" value="PA_SaNapH_like"/>
    <property type="match status" value="1"/>
</dbReference>
<dbReference type="InterPro" id="IPR046450">
    <property type="entry name" value="PA_dom_sf"/>
</dbReference>
<keyword evidence="5 7" id="KW-0378">Hydrolase</keyword>
<comment type="cofactor">
    <cofactor evidence="1">
        <name>Zn(2+)</name>
        <dbReference type="ChEBI" id="CHEBI:29105"/>
    </cofactor>
</comment>
<evidence type="ECO:0000313" key="11">
    <source>
        <dbReference type="Proteomes" id="UP000012174"/>
    </source>
</evidence>
<dbReference type="OMA" id="AHFQQTQ"/>
<dbReference type="InterPro" id="IPR007484">
    <property type="entry name" value="Peptidase_M28"/>
</dbReference>
<dbReference type="PANTHER" id="PTHR12147">
    <property type="entry name" value="METALLOPEPTIDASE M28 FAMILY MEMBER"/>
    <property type="match status" value="1"/>
</dbReference>
<dbReference type="eggNOG" id="KOG2195">
    <property type="taxonomic scope" value="Eukaryota"/>
</dbReference>
<dbReference type="AlphaFoldDB" id="M7TC75"/>
<evidence type="ECO:0000256" key="3">
    <source>
        <dbReference type="ARBA" id="ARBA00022670"/>
    </source>
</evidence>
<dbReference type="InterPro" id="IPR003137">
    <property type="entry name" value="PA_domain"/>
</dbReference>
<dbReference type="GO" id="GO:0046872">
    <property type="term" value="F:metal ion binding"/>
    <property type="evidence" value="ECO:0007669"/>
    <property type="project" value="UniProtKB-KW"/>
</dbReference>
<dbReference type="GO" id="GO:0006508">
    <property type="term" value="P:proteolysis"/>
    <property type="evidence" value="ECO:0007669"/>
    <property type="project" value="UniProtKB-KW"/>
</dbReference>
<feature type="domain" description="Peptidase M28" evidence="9">
    <location>
        <begin position="244"/>
        <end position="394"/>
    </location>
</feature>
<keyword evidence="6 7" id="KW-0862">Zinc</keyword>
<dbReference type="Pfam" id="PF02225">
    <property type="entry name" value="PA"/>
    <property type="match status" value="1"/>
</dbReference>
<accession>M7TC75</accession>
<gene>
    <name evidence="10" type="ORF">UCREL1_5518</name>
</gene>
<sequence>MGFYQALVALLPLTSGVSATYKTEVTSEKLQAEIATENLIANLEALQEIATANGGNRAFGLPGYAASVDYIWSRISNITGTKAWKQDFPGLFNEVQSIELRVDDEAVYVFGLTYSPSTEEGGITAELVLGPEGEAGCDAASYEGLDVAGKIVLVERFRCPTGGTLAGRLLPAAANGAVAVIIYNNIATNTTAGTLSEPNSDEYVPGGFINQVDGQAIKARLEAGETLEAYFQQTQIIEERITQNIFVETESGDPDNVIVLGAHLDSVQAGPGINDDGSGTSLILEVFLALAKYQTKNKVRFAWWGAEENGLVGSEYYCSTLPAPEINKILAYLNFDMVSKGYFGIGDGDGSSHGSVAPSGSEVIEQIYVDYFTGRGLNVTSAIITNGSDYASFWQYLNKRLLRIW</sequence>
<dbReference type="GO" id="GO:0004177">
    <property type="term" value="F:aminopeptidase activity"/>
    <property type="evidence" value="ECO:0007669"/>
    <property type="project" value="UniProtKB-KW"/>
</dbReference>
<dbReference type="Gene3D" id="3.50.30.30">
    <property type="match status" value="1"/>
</dbReference>
<name>M7TC75_EUTLA</name>
<dbReference type="SUPFAM" id="SSF53187">
    <property type="entry name" value="Zn-dependent exopeptidases"/>
    <property type="match status" value="1"/>
</dbReference>
<dbReference type="OrthoDB" id="10013407at2759"/>
<evidence type="ECO:0000256" key="6">
    <source>
        <dbReference type="ARBA" id="ARBA00022833"/>
    </source>
</evidence>
<dbReference type="InterPro" id="IPR045175">
    <property type="entry name" value="M28_fam"/>
</dbReference>
<dbReference type="KEGG" id="ela:UCREL1_5518"/>
<keyword evidence="10" id="KW-0031">Aminopeptidase</keyword>
<evidence type="ECO:0000313" key="10">
    <source>
        <dbReference type="EMBL" id="EMR67486.1"/>
    </source>
</evidence>
<keyword evidence="4 7" id="KW-0479">Metal-binding</keyword>
<evidence type="ECO:0000259" key="9">
    <source>
        <dbReference type="Pfam" id="PF04389"/>
    </source>
</evidence>
<feature type="chain" id="PRO_5005141226" description="Peptide hydrolase" evidence="7">
    <location>
        <begin position="20"/>
        <end position="405"/>
    </location>
</feature>
<dbReference type="Proteomes" id="UP000012174">
    <property type="component" value="Unassembled WGS sequence"/>
</dbReference>
<keyword evidence="7" id="KW-0732">Signal</keyword>
<keyword evidence="11" id="KW-1185">Reference proteome</keyword>
<keyword evidence="3 7" id="KW-0645">Protease</keyword>
<evidence type="ECO:0000256" key="7">
    <source>
        <dbReference type="RuleBase" id="RU361240"/>
    </source>
</evidence>
<feature type="signal peptide" evidence="7">
    <location>
        <begin position="1"/>
        <end position="19"/>
    </location>
</feature>
<evidence type="ECO:0000259" key="8">
    <source>
        <dbReference type="Pfam" id="PF02225"/>
    </source>
</evidence>
<evidence type="ECO:0000256" key="2">
    <source>
        <dbReference type="ARBA" id="ARBA00005634"/>
    </source>
</evidence>